<evidence type="ECO:0000256" key="12">
    <source>
        <dbReference type="ARBA" id="ARBA00023146"/>
    </source>
</evidence>
<comment type="subunit">
    <text evidence="14">Homodimer.</text>
</comment>
<protein>
    <recommendedName>
        <fullName evidence="14">Threonine--tRNA ligase</fullName>
        <ecNumber evidence="14">6.1.1.3</ecNumber>
    </recommendedName>
    <alternativeName>
        <fullName evidence="14">Threonyl-tRNA synthetase</fullName>
        <shortName evidence="14">ThrRS</shortName>
    </alternativeName>
</protein>
<evidence type="ECO:0000256" key="3">
    <source>
        <dbReference type="ARBA" id="ARBA00022490"/>
    </source>
</evidence>
<comment type="cofactor">
    <cofactor evidence="14">
        <name>Zn(2+)</name>
        <dbReference type="ChEBI" id="CHEBI:29105"/>
    </cofactor>
    <text evidence="14">Binds 1 zinc ion per subunit.</text>
</comment>
<dbReference type="InterPro" id="IPR012675">
    <property type="entry name" value="Beta-grasp_dom_sf"/>
</dbReference>
<evidence type="ECO:0000313" key="17">
    <source>
        <dbReference type="EMBL" id="TGL28561.1"/>
    </source>
</evidence>
<dbReference type="GO" id="GO:0005737">
    <property type="term" value="C:cytoplasm"/>
    <property type="evidence" value="ECO:0007669"/>
    <property type="project" value="UniProtKB-SubCell"/>
</dbReference>
<keyword evidence="18" id="KW-1185">Reference proteome</keyword>
<dbReference type="Gene3D" id="3.40.50.800">
    <property type="entry name" value="Anticodon-binding domain"/>
    <property type="match status" value="1"/>
</dbReference>
<dbReference type="GO" id="GO:0005524">
    <property type="term" value="F:ATP binding"/>
    <property type="evidence" value="ECO:0007669"/>
    <property type="project" value="UniProtKB-UniRule"/>
</dbReference>
<dbReference type="InterPro" id="IPR036621">
    <property type="entry name" value="Anticodon-bd_dom_sf"/>
</dbReference>
<keyword evidence="10 14" id="KW-0694">RNA-binding</keyword>
<evidence type="ECO:0000259" key="15">
    <source>
        <dbReference type="PROSITE" id="PS50862"/>
    </source>
</evidence>
<feature type="binding site" evidence="14">
    <location>
        <position position="532"/>
    </location>
    <ligand>
        <name>Zn(2+)</name>
        <dbReference type="ChEBI" id="CHEBI:29105"/>
        <note>catalytic</note>
    </ligand>
</feature>
<accession>A0A4R9J2E5</accession>
<evidence type="ECO:0000256" key="4">
    <source>
        <dbReference type="ARBA" id="ARBA00022555"/>
    </source>
</evidence>
<evidence type="ECO:0000259" key="16">
    <source>
        <dbReference type="PROSITE" id="PS51880"/>
    </source>
</evidence>
<keyword evidence="4 14" id="KW-0820">tRNA-binding</keyword>
<comment type="similarity">
    <text evidence="2 14">Belongs to the class-II aminoacyl-tRNA synthetase family.</text>
</comment>
<comment type="subcellular location">
    <subcellularLocation>
        <location evidence="1 14">Cytoplasm</location>
    </subcellularLocation>
</comment>
<proteinExistence type="inferred from homology"/>
<dbReference type="FunFam" id="3.30.980.10:FF:000005">
    <property type="entry name" value="Threonyl-tRNA synthetase, mitochondrial"/>
    <property type="match status" value="1"/>
</dbReference>
<keyword evidence="9 14" id="KW-0067">ATP-binding</keyword>
<comment type="caution">
    <text evidence="17">The sequence shown here is derived from an EMBL/GenBank/DDBJ whole genome shotgun (WGS) entry which is preliminary data.</text>
</comment>
<evidence type="ECO:0000256" key="11">
    <source>
        <dbReference type="ARBA" id="ARBA00022917"/>
    </source>
</evidence>
<feature type="domain" description="Aminoacyl-transfer RNA synthetases class-II family profile" evidence="15">
    <location>
        <begin position="287"/>
        <end position="555"/>
    </location>
</feature>
<dbReference type="InterPro" id="IPR012947">
    <property type="entry name" value="tRNA_SAD"/>
</dbReference>
<dbReference type="FunFam" id="3.30.930.10:FF:000019">
    <property type="entry name" value="Threonine--tRNA ligase"/>
    <property type="match status" value="1"/>
</dbReference>
<dbReference type="InterPro" id="IPR004095">
    <property type="entry name" value="TGS"/>
</dbReference>
<dbReference type="PRINTS" id="PR01047">
    <property type="entry name" value="TRNASYNTHTHR"/>
</dbReference>
<dbReference type="RefSeq" id="WP_135617129.1">
    <property type="nucleotide sequence ID" value="NZ_JBNURZ010000004.1"/>
</dbReference>
<dbReference type="OrthoDB" id="9802304at2"/>
<dbReference type="SUPFAM" id="SSF55186">
    <property type="entry name" value="ThrRS/AlaRS common domain"/>
    <property type="match status" value="1"/>
</dbReference>
<dbReference type="GO" id="GO:0004829">
    <property type="term" value="F:threonine-tRNA ligase activity"/>
    <property type="evidence" value="ECO:0007669"/>
    <property type="project" value="UniProtKB-UniRule"/>
</dbReference>
<keyword evidence="3 14" id="KW-0963">Cytoplasm</keyword>
<keyword evidence="7 14" id="KW-0547">Nucleotide-binding</keyword>
<feature type="region of interest" description="Catalytic" evidence="14">
    <location>
        <begin position="264"/>
        <end position="555"/>
    </location>
</feature>
<dbReference type="Pfam" id="PF00587">
    <property type="entry name" value="tRNA-synt_2b"/>
    <property type="match status" value="1"/>
</dbReference>
<dbReference type="EC" id="6.1.1.3" evidence="14"/>
<dbReference type="InterPro" id="IPR002314">
    <property type="entry name" value="aa-tRNA-synt_IIb"/>
</dbReference>
<keyword evidence="11 14" id="KW-0648">Protein biosynthesis</keyword>
<dbReference type="EMBL" id="RQFY01000012">
    <property type="protein sequence ID" value="TGL28561.1"/>
    <property type="molecule type" value="Genomic_DNA"/>
</dbReference>
<evidence type="ECO:0000256" key="9">
    <source>
        <dbReference type="ARBA" id="ARBA00022840"/>
    </source>
</evidence>
<gene>
    <name evidence="14 17" type="primary">thrS</name>
    <name evidence="17" type="ORF">EHQ52_19345</name>
</gene>
<dbReference type="SUPFAM" id="SSF55681">
    <property type="entry name" value="Class II aaRS and biotin synthetases"/>
    <property type="match status" value="1"/>
</dbReference>
<dbReference type="Gene3D" id="3.30.930.10">
    <property type="entry name" value="Bira Bifunctional Protein, Domain 2"/>
    <property type="match status" value="1"/>
</dbReference>
<evidence type="ECO:0000256" key="8">
    <source>
        <dbReference type="ARBA" id="ARBA00022833"/>
    </source>
</evidence>
<name>A0A4R9J2E5_9LEPT</name>
<dbReference type="NCBIfam" id="TIGR00418">
    <property type="entry name" value="thrS"/>
    <property type="match status" value="1"/>
</dbReference>
<keyword evidence="6 14" id="KW-0479">Metal-binding</keyword>
<reference evidence="17" key="1">
    <citation type="journal article" date="2019" name="PLoS Negl. Trop. Dis.">
        <title>Revisiting the worldwide diversity of Leptospira species in the environment.</title>
        <authorList>
            <person name="Vincent A.T."/>
            <person name="Schiettekatte O."/>
            <person name="Bourhy P."/>
            <person name="Veyrier F.J."/>
            <person name="Picardeau M."/>
        </authorList>
    </citation>
    <scope>NUCLEOTIDE SEQUENCE [LARGE SCALE GENOMIC DNA]</scope>
    <source>
        <strain evidence="17">201800265</strain>
    </source>
</reference>
<evidence type="ECO:0000256" key="13">
    <source>
        <dbReference type="ARBA" id="ARBA00049515"/>
    </source>
</evidence>
<dbReference type="PROSITE" id="PS51880">
    <property type="entry name" value="TGS"/>
    <property type="match status" value="1"/>
</dbReference>
<sequence>MEAGVAVAVQNQSVKFILPDGSSKEVSSGSSYKDFIESQLPFLKNKALAVRLDSTTVLDLSRTIDSTTTPNTTPKLEVLTFQDKEGWDTFQHSAAHLLGMAVQNLYKDAKLTVGPVIENGPGFFYYDIDFTETVITPEDFPKIEAEMKKIVDNDHEVFRKVWDKKEAISVFEKMGENYKVEIVGQIPDDKVSIYGMGEWFDLCRGPHIPRSGFLKAFKLTALSGAYWKADKNNRMLTRIYGIAFPSKKELDEYVFQLEEAKKRDHRKIGKEMDLFSFQPEAPGFPFWHPKGTTLWNALADYIRKECAKRGYQEIKTPAVLSSELWRRSGHWDNFNENMYFVDIDEEEFAIKPMNCPGCSLIYKHHLHSYRELPLRFAELGSVHRHELHGVLHGLFRVRAFTQDDAHIYAPLEYLEAEVLDIIDFTFNVYKKFGFQEFKTYIATRPEKSQGKDEDWEFATNALKQALEKRNIPFAIKEGEGAFYGPKIEFNIKDSIGRMWQCGTVQIDFSMPDRFELDYTDSDGAKKRPVMVHRAIYGSLERFIGILIEHFEGKFPLWLSPNQIRVLTVTENVQEYGSEILKNLIDLGFRAEADFRNEKIGAKIRDSILKKANYLLVLGQKEKDSGTVAVRKRGSEETISMSYSEFRSLLEKEVSEGL</sequence>
<dbReference type="HAMAP" id="MF_00184">
    <property type="entry name" value="Thr_tRNA_synth"/>
    <property type="match status" value="1"/>
</dbReference>
<evidence type="ECO:0000256" key="14">
    <source>
        <dbReference type="HAMAP-Rule" id="MF_00184"/>
    </source>
</evidence>
<dbReference type="PANTHER" id="PTHR11451">
    <property type="entry name" value="THREONINE-TRNA LIGASE"/>
    <property type="match status" value="1"/>
</dbReference>
<keyword evidence="8 14" id="KW-0862">Zinc</keyword>
<dbReference type="GO" id="GO:0046872">
    <property type="term" value="F:metal ion binding"/>
    <property type="evidence" value="ECO:0007669"/>
    <property type="project" value="UniProtKB-KW"/>
</dbReference>
<dbReference type="Pfam" id="PF07973">
    <property type="entry name" value="tRNA_SAD"/>
    <property type="match status" value="1"/>
</dbReference>
<dbReference type="InterPro" id="IPR004154">
    <property type="entry name" value="Anticodon-bd"/>
</dbReference>
<dbReference type="InterPro" id="IPR047246">
    <property type="entry name" value="ThrRS_anticodon"/>
</dbReference>
<keyword evidence="5 14" id="KW-0436">Ligase</keyword>
<dbReference type="Gene3D" id="3.30.980.10">
    <property type="entry name" value="Threonyl-trna Synthetase, Chain A, domain 2"/>
    <property type="match status" value="1"/>
</dbReference>
<evidence type="ECO:0000256" key="10">
    <source>
        <dbReference type="ARBA" id="ARBA00022884"/>
    </source>
</evidence>
<comment type="catalytic activity">
    <reaction evidence="13 14">
        <text>tRNA(Thr) + L-threonine + ATP = L-threonyl-tRNA(Thr) + AMP + diphosphate + H(+)</text>
        <dbReference type="Rhea" id="RHEA:24624"/>
        <dbReference type="Rhea" id="RHEA-COMP:9670"/>
        <dbReference type="Rhea" id="RHEA-COMP:9704"/>
        <dbReference type="ChEBI" id="CHEBI:15378"/>
        <dbReference type="ChEBI" id="CHEBI:30616"/>
        <dbReference type="ChEBI" id="CHEBI:33019"/>
        <dbReference type="ChEBI" id="CHEBI:57926"/>
        <dbReference type="ChEBI" id="CHEBI:78442"/>
        <dbReference type="ChEBI" id="CHEBI:78534"/>
        <dbReference type="ChEBI" id="CHEBI:456215"/>
        <dbReference type="EC" id="6.1.1.3"/>
    </reaction>
</comment>
<dbReference type="Gene3D" id="3.30.54.20">
    <property type="match status" value="1"/>
</dbReference>
<dbReference type="FunFam" id="3.30.54.20:FF:000002">
    <property type="entry name" value="Threonine--tRNA ligase"/>
    <property type="match status" value="1"/>
</dbReference>
<evidence type="ECO:0000256" key="5">
    <source>
        <dbReference type="ARBA" id="ARBA00022598"/>
    </source>
</evidence>
<dbReference type="Proteomes" id="UP000297871">
    <property type="component" value="Unassembled WGS sequence"/>
</dbReference>
<dbReference type="SUPFAM" id="SSF52954">
    <property type="entry name" value="Class II aaRS ABD-related"/>
    <property type="match status" value="1"/>
</dbReference>
<evidence type="ECO:0000256" key="1">
    <source>
        <dbReference type="ARBA" id="ARBA00004496"/>
    </source>
</evidence>
<dbReference type="SMART" id="SM00863">
    <property type="entry name" value="tRNA_SAD"/>
    <property type="match status" value="1"/>
</dbReference>
<feature type="binding site" evidence="14">
    <location>
        <position position="355"/>
    </location>
    <ligand>
        <name>Zn(2+)</name>
        <dbReference type="ChEBI" id="CHEBI:29105"/>
        <note>catalytic</note>
    </ligand>
</feature>
<evidence type="ECO:0000313" key="18">
    <source>
        <dbReference type="Proteomes" id="UP000297871"/>
    </source>
</evidence>
<dbReference type="CDD" id="cd00860">
    <property type="entry name" value="ThrRS_anticodon"/>
    <property type="match status" value="1"/>
</dbReference>
<dbReference type="InterPro" id="IPR018163">
    <property type="entry name" value="Thr/Ala-tRNA-synth_IIc_edit"/>
</dbReference>
<evidence type="ECO:0000256" key="2">
    <source>
        <dbReference type="ARBA" id="ARBA00008226"/>
    </source>
</evidence>
<dbReference type="Gene3D" id="3.10.20.30">
    <property type="match status" value="1"/>
</dbReference>
<dbReference type="InterPro" id="IPR045864">
    <property type="entry name" value="aa-tRNA-synth_II/BPL/LPL"/>
</dbReference>
<dbReference type="InterPro" id="IPR006195">
    <property type="entry name" value="aa-tRNA-synth_II"/>
</dbReference>
<dbReference type="FunFam" id="3.40.50.800:FF:000001">
    <property type="entry name" value="Threonine--tRNA ligase"/>
    <property type="match status" value="1"/>
</dbReference>
<dbReference type="AlphaFoldDB" id="A0A4R9J2E5"/>
<feature type="domain" description="TGS" evidence="16">
    <location>
        <begin position="12"/>
        <end position="80"/>
    </location>
</feature>
<dbReference type="GO" id="GO:0000049">
    <property type="term" value="F:tRNA binding"/>
    <property type="evidence" value="ECO:0007669"/>
    <property type="project" value="UniProtKB-KW"/>
</dbReference>
<dbReference type="CDD" id="cd00771">
    <property type="entry name" value="ThrRS_core"/>
    <property type="match status" value="1"/>
</dbReference>
<dbReference type="PANTHER" id="PTHR11451:SF44">
    <property type="entry name" value="THREONINE--TRNA LIGASE, CHLOROPLASTIC_MITOCHONDRIAL 2"/>
    <property type="match status" value="1"/>
</dbReference>
<dbReference type="InterPro" id="IPR033728">
    <property type="entry name" value="ThrRS_core"/>
</dbReference>
<dbReference type="Pfam" id="PF03129">
    <property type="entry name" value="HGTP_anticodon"/>
    <property type="match status" value="1"/>
</dbReference>
<dbReference type="GO" id="GO:0006435">
    <property type="term" value="P:threonyl-tRNA aminoacylation"/>
    <property type="evidence" value="ECO:0007669"/>
    <property type="project" value="UniProtKB-UniRule"/>
</dbReference>
<dbReference type="InterPro" id="IPR002320">
    <property type="entry name" value="Thr-tRNA-ligase_IIa"/>
</dbReference>
<keyword evidence="12 14" id="KW-0030">Aminoacyl-tRNA synthetase</keyword>
<evidence type="ECO:0000256" key="6">
    <source>
        <dbReference type="ARBA" id="ARBA00022723"/>
    </source>
</evidence>
<dbReference type="PROSITE" id="PS50862">
    <property type="entry name" value="AA_TRNA_LIGASE_II"/>
    <property type="match status" value="1"/>
</dbReference>
<evidence type="ECO:0000256" key="7">
    <source>
        <dbReference type="ARBA" id="ARBA00022741"/>
    </source>
</evidence>
<feature type="binding site" evidence="14">
    <location>
        <position position="406"/>
    </location>
    <ligand>
        <name>Zn(2+)</name>
        <dbReference type="ChEBI" id="CHEBI:29105"/>
        <note>catalytic</note>
    </ligand>
</feature>
<organism evidence="17 18">
    <name type="scientific">Leptospira koniambonensis</name>
    <dbReference type="NCBI Taxonomy" id="2484950"/>
    <lineage>
        <taxon>Bacteria</taxon>
        <taxon>Pseudomonadati</taxon>
        <taxon>Spirochaetota</taxon>
        <taxon>Spirochaetia</taxon>
        <taxon>Leptospirales</taxon>
        <taxon>Leptospiraceae</taxon>
        <taxon>Leptospira</taxon>
    </lineage>
</organism>